<dbReference type="EMBL" id="SJPK01000005">
    <property type="protein sequence ID" value="TWT66546.1"/>
    <property type="molecule type" value="Genomic_DNA"/>
</dbReference>
<comment type="caution">
    <text evidence="1">The sequence shown here is derived from an EMBL/GenBank/DDBJ whole genome shotgun (WGS) entry which is preliminary data.</text>
</comment>
<dbReference type="AlphaFoldDB" id="A0A5C5XTF7"/>
<evidence type="ECO:0000313" key="2">
    <source>
        <dbReference type="Proteomes" id="UP000318053"/>
    </source>
</evidence>
<protein>
    <submittedName>
        <fullName evidence="1">Uncharacterized protein</fullName>
    </submittedName>
</protein>
<organism evidence="1 2">
    <name type="scientific">Allorhodopirellula solitaria</name>
    <dbReference type="NCBI Taxonomy" id="2527987"/>
    <lineage>
        <taxon>Bacteria</taxon>
        <taxon>Pseudomonadati</taxon>
        <taxon>Planctomycetota</taxon>
        <taxon>Planctomycetia</taxon>
        <taxon>Pirellulales</taxon>
        <taxon>Pirellulaceae</taxon>
        <taxon>Allorhodopirellula</taxon>
    </lineage>
</organism>
<dbReference type="RefSeq" id="WP_146391629.1">
    <property type="nucleotide sequence ID" value="NZ_SJPK01000005.1"/>
</dbReference>
<accession>A0A5C5XTF7</accession>
<name>A0A5C5XTF7_9BACT</name>
<proteinExistence type="predicted"/>
<evidence type="ECO:0000313" key="1">
    <source>
        <dbReference type="EMBL" id="TWT66546.1"/>
    </source>
</evidence>
<sequence length="101" mass="11208">MTSHTAQTVLDECYLETRAKLLEIAAVLDRVDRAEGTPAPLTGGAAARRDQISAAIQILLRDAPDRAELIQQLFSRQYDPQWRSTFGLQVEHAASSNTREN</sequence>
<keyword evidence="2" id="KW-1185">Reference proteome</keyword>
<gene>
    <name evidence="1" type="ORF">CA85_26430</name>
</gene>
<dbReference type="Proteomes" id="UP000318053">
    <property type="component" value="Unassembled WGS sequence"/>
</dbReference>
<dbReference type="OrthoDB" id="287432at2"/>
<reference evidence="1 2" key="1">
    <citation type="submission" date="2019-02" db="EMBL/GenBank/DDBJ databases">
        <title>Deep-cultivation of Planctomycetes and their phenomic and genomic characterization uncovers novel biology.</title>
        <authorList>
            <person name="Wiegand S."/>
            <person name="Jogler M."/>
            <person name="Boedeker C."/>
            <person name="Pinto D."/>
            <person name="Vollmers J."/>
            <person name="Rivas-Marin E."/>
            <person name="Kohn T."/>
            <person name="Peeters S.H."/>
            <person name="Heuer A."/>
            <person name="Rast P."/>
            <person name="Oberbeckmann S."/>
            <person name="Bunk B."/>
            <person name="Jeske O."/>
            <person name="Meyerdierks A."/>
            <person name="Storesund J.E."/>
            <person name="Kallscheuer N."/>
            <person name="Luecker S."/>
            <person name="Lage O.M."/>
            <person name="Pohl T."/>
            <person name="Merkel B.J."/>
            <person name="Hornburger P."/>
            <person name="Mueller R.-W."/>
            <person name="Bruemmer F."/>
            <person name="Labrenz M."/>
            <person name="Spormann A.M."/>
            <person name="Op Den Camp H."/>
            <person name="Overmann J."/>
            <person name="Amann R."/>
            <person name="Jetten M.S.M."/>
            <person name="Mascher T."/>
            <person name="Medema M.H."/>
            <person name="Devos D.P."/>
            <person name="Kaster A.-K."/>
            <person name="Ovreas L."/>
            <person name="Rohde M."/>
            <person name="Galperin M.Y."/>
            <person name="Jogler C."/>
        </authorList>
    </citation>
    <scope>NUCLEOTIDE SEQUENCE [LARGE SCALE GENOMIC DNA]</scope>
    <source>
        <strain evidence="1 2">CA85</strain>
    </source>
</reference>